<name>A0A1I6NXZ4_9PSEU</name>
<dbReference type="OrthoDB" id="3693361at2"/>
<organism evidence="1 2">
    <name type="scientific">Saccharopolyspora flava</name>
    <dbReference type="NCBI Taxonomy" id="95161"/>
    <lineage>
        <taxon>Bacteria</taxon>
        <taxon>Bacillati</taxon>
        <taxon>Actinomycetota</taxon>
        <taxon>Actinomycetes</taxon>
        <taxon>Pseudonocardiales</taxon>
        <taxon>Pseudonocardiaceae</taxon>
        <taxon>Saccharopolyspora</taxon>
    </lineage>
</organism>
<dbReference type="EMBL" id="FOZX01000001">
    <property type="protein sequence ID" value="SFS32801.1"/>
    <property type="molecule type" value="Genomic_DNA"/>
</dbReference>
<reference evidence="2" key="1">
    <citation type="submission" date="2016-10" db="EMBL/GenBank/DDBJ databases">
        <authorList>
            <person name="Varghese N."/>
            <person name="Submissions S."/>
        </authorList>
    </citation>
    <scope>NUCLEOTIDE SEQUENCE [LARGE SCALE GENOMIC DNA]</scope>
    <source>
        <strain evidence="2">DSM 44771</strain>
    </source>
</reference>
<dbReference type="Proteomes" id="UP000198852">
    <property type="component" value="Unassembled WGS sequence"/>
</dbReference>
<evidence type="ECO:0000313" key="2">
    <source>
        <dbReference type="Proteomes" id="UP000198852"/>
    </source>
</evidence>
<evidence type="ECO:0008006" key="3">
    <source>
        <dbReference type="Google" id="ProtNLM"/>
    </source>
</evidence>
<dbReference type="RefSeq" id="WP_093413047.1">
    <property type="nucleotide sequence ID" value="NZ_FOZX01000001.1"/>
</dbReference>
<protein>
    <recommendedName>
        <fullName evidence="3">Ribbon-helix-helix protein, copG family</fullName>
    </recommendedName>
</protein>
<keyword evidence="2" id="KW-1185">Reference proteome</keyword>
<sequence length="77" mass="8575">MSTSFTVRLDDDAERKLAALMSDGSSRNSAIRYALDVSYRHLVNEQMREESARLLQDPEDLAEVNAAREAMGAGDAW</sequence>
<evidence type="ECO:0000313" key="1">
    <source>
        <dbReference type="EMBL" id="SFS32801.1"/>
    </source>
</evidence>
<dbReference type="AlphaFoldDB" id="A0A1I6NXZ4"/>
<proteinExistence type="predicted"/>
<gene>
    <name evidence="1" type="ORF">SAMN05660874_00250</name>
</gene>
<accession>A0A1I6NXZ4</accession>
<dbReference type="STRING" id="95161.SAMN05660874_00250"/>